<evidence type="ECO:0000313" key="1">
    <source>
        <dbReference type="EMBL" id="PHQ24217.1"/>
    </source>
</evidence>
<dbReference type="AlphaFoldDB" id="A0A2G1VBS3"/>
<dbReference type="RefSeq" id="WP_099618995.1">
    <property type="nucleotide sequence ID" value="NZ_KZ319341.1"/>
</dbReference>
<accession>A0A2G1VBS3</accession>
<dbReference type="EMBL" id="NTFI01000005">
    <property type="protein sequence ID" value="PHQ24217.1"/>
    <property type="molecule type" value="Genomic_DNA"/>
</dbReference>
<keyword evidence="2" id="KW-1185">Reference proteome</keyword>
<name>A0A2G1VBS3_9GAMM</name>
<evidence type="ECO:0000313" key="2">
    <source>
        <dbReference type="Proteomes" id="UP000229044"/>
    </source>
</evidence>
<proteinExistence type="predicted"/>
<dbReference type="Pfam" id="PF08907">
    <property type="entry name" value="DUF1853"/>
    <property type="match status" value="1"/>
</dbReference>
<dbReference type="Proteomes" id="UP000229044">
    <property type="component" value="Unassembled WGS sequence"/>
</dbReference>
<dbReference type="InterPro" id="IPR015003">
    <property type="entry name" value="DUF1853"/>
</dbReference>
<dbReference type="OrthoDB" id="378654at2"/>
<protein>
    <recommendedName>
        <fullName evidence="3">DUF1853 domain-containing protein</fullName>
    </recommendedName>
</protein>
<evidence type="ECO:0008006" key="3">
    <source>
        <dbReference type="Google" id="ProtNLM"/>
    </source>
</evidence>
<gene>
    <name evidence="1" type="ORF">CLH62_14930</name>
</gene>
<reference evidence="1 2" key="1">
    <citation type="submission" date="2017-09" db="EMBL/GenBank/DDBJ databases">
        <title>The draft genome sequences of Marinobacter guineae M3B.</title>
        <authorList>
            <person name="Cao J."/>
        </authorList>
    </citation>
    <scope>NUCLEOTIDE SEQUENCE [LARGE SCALE GENOMIC DNA]</scope>
    <source>
        <strain evidence="1 2">M3B</strain>
    </source>
</reference>
<comment type="caution">
    <text evidence="1">The sequence shown here is derived from an EMBL/GenBank/DDBJ whole genome shotgun (WGS) entry which is preliminary data.</text>
</comment>
<organism evidence="1 2">
    <name type="scientific">Marinobacter guineae</name>
    <dbReference type="NCBI Taxonomy" id="432303"/>
    <lineage>
        <taxon>Bacteria</taxon>
        <taxon>Pseudomonadati</taxon>
        <taxon>Pseudomonadota</taxon>
        <taxon>Gammaproteobacteria</taxon>
        <taxon>Pseudomonadales</taxon>
        <taxon>Marinobacteraceae</taxon>
        <taxon>Marinobacter</taxon>
    </lineage>
</organism>
<sequence length="298" mass="34225">MDAKTTDNLISQLNTPAIRHLAWLCRAPQLLHSPLTFEPARYLPEDLNSKFSAWDCSPDAAPALLREAPQKRLGFYFERLYRVLLEDLLGWNILLQNRQIQSNGRTIGELDFVVHNRADNRIEHHEIAIKYYLGVPDLHGKTLWYGPNATDRLDLKTDRMLRQQSQRTQLPEARTLLGAAGVSGPVTPRIFMPGYLFYPADQQVTVPDYVPANHLRGRWRYLSQLKSSDIAGWVVLNKPHWIGSWRQSEAPESEEVSVALNKIERHAMPLLFANLVRDSSTGLWQETDRIFVVPDNWP</sequence>